<comment type="caution">
    <text evidence="1">The sequence shown here is derived from an EMBL/GenBank/DDBJ whole genome shotgun (WGS) entry which is preliminary data.</text>
</comment>
<dbReference type="PATRIC" id="fig|1229276.3.peg.3825"/>
<name>A0A0B8T1U3_9SPHI</name>
<keyword evidence="2" id="KW-1185">Reference proteome</keyword>
<proteinExistence type="predicted"/>
<sequence length="292" mass="34401">MLCNQLNVSLPETAQLGFPYNMASALHYLKIVIKATGADWQDIRLVEEDGAVFFARQQRFDTRMTLYYIAVEPLFFMLYDKSRKASAHLLLSVFAYLFQVVRIPYHMQEGNYLNYTYDMLHDWKMQDDEEDIEFVKEYCRMEYIGDAIELKIQSPANLHFFEKRIQHFRAGDEFDRNCLKLAELAFTLFSDYPDGRIYDKFQEGSYDEEEDDVSRQISLVNYISFYGSANGELSNLVIETVNTDLQEFNGIDEPMIYLQIDGREIEGNSFDFETKLFMLLEDLSILLNNYQY</sequence>
<dbReference type="AlphaFoldDB" id="A0A0B8T1U3"/>
<evidence type="ECO:0000313" key="1">
    <source>
        <dbReference type="EMBL" id="KGE12658.1"/>
    </source>
</evidence>
<organism evidence="1 2">
    <name type="scientific">Sphingobacterium deserti</name>
    <dbReference type="NCBI Taxonomy" id="1229276"/>
    <lineage>
        <taxon>Bacteria</taxon>
        <taxon>Pseudomonadati</taxon>
        <taxon>Bacteroidota</taxon>
        <taxon>Sphingobacteriia</taxon>
        <taxon>Sphingobacteriales</taxon>
        <taxon>Sphingobacteriaceae</taxon>
        <taxon>Sphingobacterium</taxon>
    </lineage>
</organism>
<reference evidence="2" key="1">
    <citation type="submission" date="2014-04" db="EMBL/GenBank/DDBJ databases">
        <title>Whole-Genome optical mapping and complete genome sequence of Sphingobacterium deserti sp. nov., a new spaces isolated from desert in the west of China.</title>
        <authorList>
            <person name="Teng C."/>
            <person name="Zhou Z."/>
            <person name="Li X."/>
            <person name="Chen M."/>
            <person name="Lin M."/>
            <person name="Wang L."/>
            <person name="Su S."/>
            <person name="Zhang C."/>
            <person name="Zhang W."/>
        </authorList>
    </citation>
    <scope>NUCLEOTIDE SEQUENCE [LARGE SCALE GENOMIC DNA]</scope>
    <source>
        <strain evidence="2">ACCC05744</strain>
    </source>
</reference>
<evidence type="ECO:0000313" key="2">
    <source>
        <dbReference type="Proteomes" id="UP000031802"/>
    </source>
</evidence>
<dbReference type="STRING" id="1229276.DI53_3698"/>
<protein>
    <submittedName>
        <fullName evidence="1">Uncharacterized protein</fullName>
    </submittedName>
</protein>
<gene>
    <name evidence="1" type="ORF">DI53_3698</name>
</gene>
<dbReference type="Proteomes" id="UP000031802">
    <property type="component" value="Unassembled WGS sequence"/>
</dbReference>
<accession>A0A0B8T1U3</accession>
<dbReference type="eggNOG" id="ENOG502Z8TP">
    <property type="taxonomic scope" value="Bacteria"/>
</dbReference>
<reference evidence="1 2" key="2">
    <citation type="journal article" date="2015" name="PLoS ONE">
        <title>Whole-Genome Optical Mapping and Finished Genome Sequence of Sphingobacterium deserti sp. nov., a New Species Isolated from the Western Desert of China.</title>
        <authorList>
            <person name="Teng C."/>
            <person name="Zhou Z."/>
            <person name="Molnar I."/>
            <person name="Li X."/>
            <person name="Tang R."/>
            <person name="Chen M."/>
            <person name="Wang L."/>
            <person name="Su S."/>
            <person name="Zhang W."/>
            <person name="Lin M."/>
        </authorList>
    </citation>
    <scope>NUCLEOTIDE SEQUENCE [LARGE SCALE GENOMIC DNA]</scope>
    <source>
        <strain evidence="2">ACCC05744</strain>
    </source>
</reference>
<dbReference type="EMBL" id="JJMU01000066">
    <property type="protein sequence ID" value="KGE12658.1"/>
    <property type="molecule type" value="Genomic_DNA"/>
</dbReference>